<dbReference type="GO" id="GO:0070819">
    <property type="term" value="F:menaquinone-dependent protoporphyrinogen oxidase activity"/>
    <property type="evidence" value="ECO:0007669"/>
    <property type="project" value="TreeGrafter"/>
</dbReference>
<sequence>MSLLIIYSTKYGCTEKVANRLANYYRKKYHLINIKKQNFNPDILNEFNSIAIGGSIYAGKIQKEISKFCEDYKDLLLKKKIGLFICCGSEAEIDKYFEKSFISEVLEHAVDKAYMGYEYNFDKMNFLEKMLVKSIAKIKENKSLIKEENIKNLANKLN</sequence>
<evidence type="ECO:0000259" key="1">
    <source>
        <dbReference type="Pfam" id="PF12724"/>
    </source>
</evidence>
<evidence type="ECO:0000313" key="3">
    <source>
        <dbReference type="Proteomes" id="UP000324143"/>
    </source>
</evidence>
<protein>
    <submittedName>
        <fullName evidence="2">Flavodoxin</fullName>
    </submittedName>
</protein>
<evidence type="ECO:0000313" key="2">
    <source>
        <dbReference type="EMBL" id="TYB31581.1"/>
    </source>
</evidence>
<dbReference type="SUPFAM" id="SSF52218">
    <property type="entry name" value="Flavoproteins"/>
    <property type="match status" value="1"/>
</dbReference>
<organism evidence="2 3">
    <name type="scientific">Candidatus Mcinerneyibacterium aminivorans</name>
    <dbReference type="NCBI Taxonomy" id="2703815"/>
    <lineage>
        <taxon>Bacteria</taxon>
        <taxon>Candidatus Macinerneyibacteriota</taxon>
        <taxon>Candidatus Mcinerneyibacteria</taxon>
        <taxon>Candidatus Mcinerneyibacteriales</taxon>
        <taxon>Candidatus Mcinerneyibacteriaceae</taxon>
        <taxon>Candidatus Mcinerneyibacterium</taxon>
    </lineage>
</organism>
<proteinExistence type="predicted"/>
<keyword evidence="3" id="KW-1185">Reference proteome</keyword>
<dbReference type="GO" id="GO:0006783">
    <property type="term" value="P:heme biosynthetic process"/>
    <property type="evidence" value="ECO:0007669"/>
    <property type="project" value="TreeGrafter"/>
</dbReference>
<dbReference type="PANTHER" id="PTHR38030">
    <property type="entry name" value="PROTOPORPHYRINOGEN IX DEHYDROGENASE [MENAQUINONE]"/>
    <property type="match status" value="1"/>
</dbReference>
<feature type="domain" description="Flavodoxin" evidence="1">
    <location>
        <begin position="4"/>
        <end position="142"/>
    </location>
</feature>
<dbReference type="AlphaFoldDB" id="A0A5D0MJ83"/>
<dbReference type="GO" id="GO:0010181">
    <property type="term" value="F:FMN binding"/>
    <property type="evidence" value="ECO:0007669"/>
    <property type="project" value="TreeGrafter"/>
</dbReference>
<name>A0A5D0MJ83_9BACT</name>
<dbReference type="Pfam" id="PF12724">
    <property type="entry name" value="Flavodoxin_5"/>
    <property type="match status" value="1"/>
</dbReference>
<accession>A0A5D0MJ83</accession>
<dbReference type="PANTHER" id="PTHR38030:SF2">
    <property type="entry name" value="PROTOPORPHYRINOGEN IX DEHYDROGENASE [QUINONE]"/>
    <property type="match status" value="1"/>
</dbReference>
<gene>
    <name evidence="2" type="ORF">FXF47_03015</name>
</gene>
<dbReference type="InterPro" id="IPR029039">
    <property type="entry name" value="Flavoprotein-like_sf"/>
</dbReference>
<dbReference type="Proteomes" id="UP000324143">
    <property type="component" value="Unassembled WGS sequence"/>
</dbReference>
<dbReference type="EMBL" id="VSIX01000032">
    <property type="protein sequence ID" value="TYB31581.1"/>
    <property type="molecule type" value="Genomic_DNA"/>
</dbReference>
<dbReference type="InterPro" id="IPR026816">
    <property type="entry name" value="Flavodoxin_dom"/>
</dbReference>
<dbReference type="Gene3D" id="3.40.50.360">
    <property type="match status" value="1"/>
</dbReference>
<reference evidence="2" key="1">
    <citation type="submission" date="2019-08" db="EMBL/GenBank/DDBJ databases">
        <title>Genomic characterization of a novel candidate phylum (ARYD3) from a high temperature, high salinity tertiary oil reservoir in north central Oklahoma, USA.</title>
        <authorList>
            <person name="Youssef N.H."/>
            <person name="Yadav A."/>
            <person name="Elshahed M.S."/>
        </authorList>
    </citation>
    <scope>NUCLEOTIDE SEQUENCE [LARGE SCALE GENOMIC DNA]</scope>
    <source>
        <strain evidence="2">ARYD3</strain>
    </source>
</reference>
<comment type="caution">
    <text evidence="2">The sequence shown here is derived from an EMBL/GenBank/DDBJ whole genome shotgun (WGS) entry which is preliminary data.</text>
</comment>
<dbReference type="InterPro" id="IPR052200">
    <property type="entry name" value="Protoporphyrinogen_IX_DH"/>
</dbReference>